<evidence type="ECO:0000313" key="3">
    <source>
        <dbReference type="Proteomes" id="UP001152795"/>
    </source>
</evidence>
<name>A0A6S7LRC6_PARCT</name>
<sequence length="103" mass="11541">ELEKLLFDVDNPEVESIYKSMLGPDQSGKKMQGFGYTAAKEIKKEASFMDTLMKVKKSSSEIFNKNKSPQNVPFNEYEQTSATPEAQYTPVDIEDSGVHPSSK</sequence>
<feature type="non-terminal residue" evidence="2">
    <location>
        <position position="103"/>
    </location>
</feature>
<feature type="region of interest" description="Disordered" evidence="1">
    <location>
        <begin position="60"/>
        <end position="103"/>
    </location>
</feature>
<evidence type="ECO:0000256" key="1">
    <source>
        <dbReference type="SAM" id="MobiDB-lite"/>
    </source>
</evidence>
<dbReference type="Proteomes" id="UP001152795">
    <property type="component" value="Unassembled WGS sequence"/>
</dbReference>
<proteinExistence type="predicted"/>
<organism evidence="2 3">
    <name type="scientific">Paramuricea clavata</name>
    <name type="common">Red gorgonian</name>
    <name type="synonym">Violescent sea-whip</name>
    <dbReference type="NCBI Taxonomy" id="317549"/>
    <lineage>
        <taxon>Eukaryota</taxon>
        <taxon>Metazoa</taxon>
        <taxon>Cnidaria</taxon>
        <taxon>Anthozoa</taxon>
        <taxon>Octocorallia</taxon>
        <taxon>Malacalcyonacea</taxon>
        <taxon>Plexauridae</taxon>
        <taxon>Paramuricea</taxon>
    </lineage>
</organism>
<dbReference type="AlphaFoldDB" id="A0A6S7LRC6"/>
<evidence type="ECO:0000313" key="2">
    <source>
        <dbReference type="EMBL" id="CAB4041493.1"/>
    </source>
</evidence>
<dbReference type="EMBL" id="CACRXK020028407">
    <property type="protein sequence ID" value="CAB4041493.1"/>
    <property type="molecule type" value="Genomic_DNA"/>
</dbReference>
<gene>
    <name evidence="2" type="ORF">PACLA_8A003558</name>
</gene>
<accession>A0A6S7LRC6</accession>
<feature type="compositionally biased region" description="Polar residues" evidence="1">
    <location>
        <begin position="60"/>
        <end position="86"/>
    </location>
</feature>
<comment type="caution">
    <text evidence="2">The sequence shown here is derived from an EMBL/GenBank/DDBJ whole genome shotgun (WGS) entry which is preliminary data.</text>
</comment>
<keyword evidence="3" id="KW-1185">Reference proteome</keyword>
<protein>
    <submittedName>
        <fullName evidence="2">Uncharacterized protein</fullName>
    </submittedName>
</protein>
<reference evidence="2" key="1">
    <citation type="submission" date="2020-04" db="EMBL/GenBank/DDBJ databases">
        <authorList>
            <person name="Alioto T."/>
            <person name="Alioto T."/>
            <person name="Gomez Garrido J."/>
        </authorList>
    </citation>
    <scope>NUCLEOTIDE SEQUENCE</scope>
    <source>
        <strain evidence="2">A484AB</strain>
    </source>
</reference>